<organism evidence="3 4">
    <name type="scientific">Pseudomonas syringae</name>
    <dbReference type="NCBI Taxonomy" id="317"/>
    <lineage>
        <taxon>Bacteria</taxon>
        <taxon>Pseudomonadati</taxon>
        <taxon>Pseudomonadota</taxon>
        <taxon>Gammaproteobacteria</taxon>
        <taxon>Pseudomonadales</taxon>
        <taxon>Pseudomonadaceae</taxon>
        <taxon>Pseudomonas</taxon>
    </lineage>
</organism>
<evidence type="ECO:0000313" key="4">
    <source>
        <dbReference type="Proteomes" id="UP000028643"/>
    </source>
</evidence>
<dbReference type="PIRSF" id="PIRSF018266">
    <property type="entry name" value="FecR"/>
    <property type="match status" value="1"/>
</dbReference>
<dbReference type="Proteomes" id="UP000028643">
    <property type="component" value="Unassembled WGS sequence"/>
</dbReference>
<gene>
    <name evidence="3" type="ORF">IV02_20995</name>
</gene>
<dbReference type="PANTHER" id="PTHR30273:SF2">
    <property type="entry name" value="PROTEIN FECR"/>
    <property type="match status" value="1"/>
</dbReference>
<dbReference type="Gene3D" id="2.60.120.1440">
    <property type="match status" value="1"/>
</dbReference>
<protein>
    <submittedName>
        <fullName evidence="3">Sugar ABC transporter substrate-binding protein</fullName>
    </submittedName>
</protein>
<sequence>MSSLAPSRRVAEDAAYWLVLLESGAASDEDRAQLQRWREQCPSHEQTWQKAQGLRGRFSALPGELALASLDRPTLGRRTVLKRTLIVAALLPGGWLLSQHAPVAAWRADLRTVAGERKELRLPDGSLLQLDTASAVDIDVATRSLALIDGELALNMAANTAAIAIETPAGRILANDAELCVRLDGQGCRVSVWRGSVDLFPQNGLSARLHGGQQTTMNASSVAPLHSFDTRQPGWREGVLSVENQPLGLFLAELSRYRPGVLRWEPALDALKVTGTFRLDDTDKILLLLAASLPVQVQTRTRYWVTLTPRKISA</sequence>
<dbReference type="InterPro" id="IPR012373">
    <property type="entry name" value="Ferrdict_sens_TM"/>
</dbReference>
<dbReference type="Pfam" id="PF16220">
    <property type="entry name" value="DUF4880"/>
    <property type="match status" value="1"/>
</dbReference>
<feature type="domain" description="FecR protein" evidence="1">
    <location>
        <begin position="109"/>
        <end position="197"/>
    </location>
</feature>
<dbReference type="InterPro" id="IPR032623">
    <property type="entry name" value="FecR_N"/>
</dbReference>
<accession>A0A085V112</accession>
<dbReference type="AlphaFoldDB" id="A0A085V112"/>
<evidence type="ECO:0000259" key="2">
    <source>
        <dbReference type="Pfam" id="PF16220"/>
    </source>
</evidence>
<dbReference type="Pfam" id="PF04773">
    <property type="entry name" value="FecR"/>
    <property type="match status" value="1"/>
</dbReference>
<dbReference type="GO" id="GO:0016989">
    <property type="term" value="F:sigma factor antagonist activity"/>
    <property type="evidence" value="ECO:0007669"/>
    <property type="project" value="TreeGrafter"/>
</dbReference>
<evidence type="ECO:0000313" key="3">
    <source>
        <dbReference type="EMBL" id="KFE49125.1"/>
    </source>
</evidence>
<evidence type="ECO:0000259" key="1">
    <source>
        <dbReference type="Pfam" id="PF04773"/>
    </source>
</evidence>
<dbReference type="EMBL" id="JPQT01000119">
    <property type="protein sequence ID" value="KFE49125.1"/>
    <property type="molecule type" value="Genomic_DNA"/>
</dbReference>
<name>A0A085V112_PSESX</name>
<dbReference type="PATRIC" id="fig|317.174.peg.4291"/>
<comment type="caution">
    <text evidence="3">The sequence shown here is derived from an EMBL/GenBank/DDBJ whole genome shotgun (WGS) entry which is preliminary data.</text>
</comment>
<proteinExistence type="predicted"/>
<dbReference type="RefSeq" id="WP_047577405.1">
    <property type="nucleotide sequence ID" value="NZ_JPQT01000119.1"/>
</dbReference>
<reference evidence="3 4" key="1">
    <citation type="submission" date="2014-07" db="EMBL/GenBank/DDBJ databases">
        <title>Draft Genome Sequences of Environmental Pseudomonas syringae strains.</title>
        <authorList>
            <person name="Baltrus D.A."/>
            <person name="Berge O."/>
            <person name="Morris C."/>
        </authorList>
    </citation>
    <scope>NUCLEOTIDE SEQUENCE [LARGE SCALE GENOMIC DNA]</scope>
    <source>
        <strain evidence="3 4">CEB003</strain>
    </source>
</reference>
<dbReference type="PANTHER" id="PTHR30273">
    <property type="entry name" value="PERIPLASMIC SIGNAL SENSOR AND SIGMA FACTOR ACTIVATOR FECR-RELATED"/>
    <property type="match status" value="1"/>
</dbReference>
<feature type="domain" description="FecR N-terminal" evidence="2">
    <location>
        <begin position="13"/>
        <end position="53"/>
    </location>
</feature>
<dbReference type="InterPro" id="IPR006860">
    <property type="entry name" value="FecR"/>
</dbReference>